<evidence type="ECO:0000313" key="3">
    <source>
        <dbReference type="EMBL" id="MDF9408966.1"/>
    </source>
</evidence>
<feature type="domain" description="HPt" evidence="2">
    <location>
        <begin position="13"/>
        <end position="105"/>
    </location>
</feature>
<dbReference type="PROSITE" id="PS50894">
    <property type="entry name" value="HPT"/>
    <property type="match status" value="1"/>
</dbReference>
<comment type="caution">
    <text evidence="3">The sequence shown here is derived from an EMBL/GenBank/DDBJ whole genome shotgun (WGS) entry which is preliminary data.</text>
</comment>
<dbReference type="InterPro" id="IPR036641">
    <property type="entry name" value="HPT_dom_sf"/>
</dbReference>
<dbReference type="Gene3D" id="1.20.120.160">
    <property type="entry name" value="HPT domain"/>
    <property type="match status" value="1"/>
</dbReference>
<dbReference type="RefSeq" id="WP_277444374.1">
    <property type="nucleotide sequence ID" value="NZ_JAKOAV010000021.1"/>
</dbReference>
<feature type="modified residue" description="Phosphohistidine" evidence="1">
    <location>
        <position position="52"/>
    </location>
</feature>
<proteinExistence type="predicted"/>
<name>A0A9X4JVU2_9FIRM</name>
<dbReference type="AlphaFoldDB" id="A0A9X4JVU2"/>
<dbReference type="InterPro" id="IPR008207">
    <property type="entry name" value="Sig_transdc_His_kin_Hpt_dom"/>
</dbReference>
<reference evidence="3" key="1">
    <citation type="submission" date="2022-02" db="EMBL/GenBank/DDBJ databases">
        <authorList>
            <person name="Leng L."/>
        </authorList>
    </citation>
    <scope>NUCLEOTIDE SEQUENCE</scope>
    <source>
        <strain evidence="3">JI</strain>
    </source>
</reference>
<dbReference type="Proteomes" id="UP001154312">
    <property type="component" value="Unassembled WGS sequence"/>
</dbReference>
<gene>
    <name evidence="3" type="ORF">L7E55_11450</name>
</gene>
<evidence type="ECO:0000313" key="4">
    <source>
        <dbReference type="Proteomes" id="UP001154312"/>
    </source>
</evidence>
<sequence length="105" mass="11790">MNNEPGQKIIAHVDRDLADIVPDFLENRQKDCKLVLDALEKGDYETIRILGHSMKGVGGGYGFDTITDLGASIEQAAKDKNKVEIHNLINKLMVYLDRVEVVYMD</sequence>
<accession>A0A9X4JVU2</accession>
<dbReference type="EMBL" id="JAKOAV010000021">
    <property type="protein sequence ID" value="MDF9408966.1"/>
    <property type="molecule type" value="Genomic_DNA"/>
</dbReference>
<protein>
    <submittedName>
        <fullName evidence="3">Hpt domain-containing protein</fullName>
    </submittedName>
</protein>
<keyword evidence="1" id="KW-0597">Phosphoprotein</keyword>
<keyword evidence="4" id="KW-1185">Reference proteome</keyword>
<organism evidence="3 4">
    <name type="scientific">Pelotomaculum isophthalicicum JI</name>
    <dbReference type="NCBI Taxonomy" id="947010"/>
    <lineage>
        <taxon>Bacteria</taxon>
        <taxon>Bacillati</taxon>
        <taxon>Bacillota</taxon>
        <taxon>Clostridia</taxon>
        <taxon>Eubacteriales</taxon>
        <taxon>Desulfotomaculaceae</taxon>
        <taxon>Pelotomaculum</taxon>
    </lineage>
</organism>
<evidence type="ECO:0000259" key="2">
    <source>
        <dbReference type="PROSITE" id="PS50894"/>
    </source>
</evidence>
<evidence type="ECO:0000256" key="1">
    <source>
        <dbReference type="PROSITE-ProRule" id="PRU00110"/>
    </source>
</evidence>
<dbReference type="SUPFAM" id="SSF47226">
    <property type="entry name" value="Histidine-containing phosphotransfer domain, HPT domain"/>
    <property type="match status" value="1"/>
</dbReference>
<dbReference type="GO" id="GO:0000160">
    <property type="term" value="P:phosphorelay signal transduction system"/>
    <property type="evidence" value="ECO:0007669"/>
    <property type="project" value="InterPro"/>
</dbReference>